<feature type="domain" description="Phosphoribosyltransferase" evidence="1">
    <location>
        <begin position="153"/>
        <end position="215"/>
    </location>
</feature>
<dbReference type="InterPro" id="IPR000836">
    <property type="entry name" value="PRTase_dom"/>
</dbReference>
<dbReference type="CDD" id="cd06223">
    <property type="entry name" value="PRTases_typeI"/>
    <property type="match status" value="1"/>
</dbReference>
<dbReference type="Pfam" id="PF00156">
    <property type="entry name" value="Pribosyltran"/>
    <property type="match status" value="1"/>
</dbReference>
<dbReference type="Proteomes" id="UP000749471">
    <property type="component" value="Unassembled WGS sequence"/>
</dbReference>
<gene>
    <name evidence="2" type="ORF">KQI42_01605</name>
</gene>
<dbReference type="PANTHER" id="PTHR47505:SF1">
    <property type="entry name" value="DNA UTILIZATION PROTEIN YHGH"/>
    <property type="match status" value="1"/>
</dbReference>
<proteinExistence type="predicted"/>
<dbReference type="PANTHER" id="PTHR47505">
    <property type="entry name" value="DNA UTILIZATION PROTEIN YHGH"/>
    <property type="match status" value="1"/>
</dbReference>
<organism evidence="2 3">
    <name type="scientific">Tissierella simiarum</name>
    <dbReference type="NCBI Taxonomy" id="2841534"/>
    <lineage>
        <taxon>Bacteria</taxon>
        <taxon>Bacillati</taxon>
        <taxon>Bacillota</taxon>
        <taxon>Tissierellia</taxon>
        <taxon>Tissierellales</taxon>
        <taxon>Tissierellaceae</taxon>
        <taxon>Tissierella</taxon>
    </lineage>
</organism>
<protein>
    <submittedName>
        <fullName evidence="2">ComF family protein</fullName>
    </submittedName>
</protein>
<evidence type="ECO:0000313" key="3">
    <source>
        <dbReference type="Proteomes" id="UP000749471"/>
    </source>
</evidence>
<comment type="caution">
    <text evidence="2">The sequence shown here is derived from an EMBL/GenBank/DDBJ whole genome shotgun (WGS) entry which is preliminary data.</text>
</comment>
<dbReference type="EMBL" id="JAHLPM010000001">
    <property type="protein sequence ID" value="MBU5436682.1"/>
    <property type="molecule type" value="Genomic_DNA"/>
</dbReference>
<sequence length="221" mass="25867">MGIIKDINELLFPERHICLFCKGKSTIIKSYICKECEEKLEAINKEVYLDSYYISKVVYSLAYNRFIREKLKEYKFNGKNYLYKPFGEIMLNTINQKNLCSEIDLIMYVPSHRRKEALRGYNQSELLARYIAKFLNITLSSKNLIKIKWTKDQSQLQRLDRIKNLKGSFQVRDKEEIKFKKILLIDDIITTGTTMEECSKVLLHNGAKEVVGLALTSSKIN</sequence>
<reference evidence="2 3" key="1">
    <citation type="submission" date="2021-06" db="EMBL/GenBank/DDBJ databases">
        <authorList>
            <person name="Sun Q."/>
            <person name="Li D."/>
        </authorList>
    </citation>
    <scope>NUCLEOTIDE SEQUENCE [LARGE SCALE GENOMIC DNA]</scope>
    <source>
        <strain evidence="2 3">MSJ-40</strain>
    </source>
</reference>
<dbReference type="InterPro" id="IPR051910">
    <property type="entry name" value="ComF/GntX_DNA_util-trans"/>
</dbReference>
<evidence type="ECO:0000313" key="2">
    <source>
        <dbReference type="EMBL" id="MBU5436682.1"/>
    </source>
</evidence>
<keyword evidence="3" id="KW-1185">Reference proteome</keyword>
<accession>A0ABS6E1A5</accession>
<evidence type="ECO:0000259" key="1">
    <source>
        <dbReference type="Pfam" id="PF00156"/>
    </source>
</evidence>
<name>A0ABS6E1A5_9FIRM</name>
<dbReference type="RefSeq" id="WP_216516075.1">
    <property type="nucleotide sequence ID" value="NZ_JAHLPM010000001.1"/>
</dbReference>